<evidence type="ECO:0000313" key="2">
    <source>
        <dbReference type="Proteomes" id="UP000028875"/>
    </source>
</evidence>
<gene>
    <name evidence="1" type="ORF">BN990_04232</name>
</gene>
<accession>A0A024QH09</accession>
<dbReference type="EMBL" id="CCDP010000003">
    <property type="protein sequence ID" value="CDQ41853.1"/>
    <property type="molecule type" value="Genomic_DNA"/>
</dbReference>
<keyword evidence="2" id="KW-1185">Reference proteome</keyword>
<evidence type="ECO:0000313" key="1">
    <source>
        <dbReference type="EMBL" id="CDQ41853.1"/>
    </source>
</evidence>
<dbReference type="AlphaFoldDB" id="A0A024QH09"/>
<dbReference type="Proteomes" id="UP000028875">
    <property type="component" value="Unassembled WGS sequence"/>
</dbReference>
<dbReference type="RefSeq" id="WP_158295264.1">
    <property type="nucleotide sequence ID" value="NZ_BNER01000008.1"/>
</dbReference>
<reference evidence="1 2" key="1">
    <citation type="submission" date="2014-03" db="EMBL/GenBank/DDBJ databases">
        <authorList>
            <person name="Urmite Genomes U."/>
        </authorList>
    </citation>
    <scope>NUCLEOTIDE SEQUENCE [LARGE SCALE GENOMIC DNA]</scope>
    <source>
        <strain evidence="1 2">Vm-5</strain>
    </source>
</reference>
<sequence>MHLLEKLDLAISNCVSGESVSVEFTYDELQTIRKMVVLSAYEDRLSND</sequence>
<organism evidence="1 2">
    <name type="scientific">Virgibacillus massiliensis</name>
    <dbReference type="NCBI Taxonomy" id="1462526"/>
    <lineage>
        <taxon>Bacteria</taxon>
        <taxon>Bacillati</taxon>
        <taxon>Bacillota</taxon>
        <taxon>Bacilli</taxon>
        <taxon>Bacillales</taxon>
        <taxon>Bacillaceae</taxon>
        <taxon>Virgibacillus</taxon>
    </lineage>
</organism>
<protein>
    <submittedName>
        <fullName evidence="1">Uncharacterized protein</fullName>
    </submittedName>
</protein>
<name>A0A024QH09_9BACI</name>
<reference evidence="2" key="2">
    <citation type="submission" date="2014-05" db="EMBL/GenBank/DDBJ databases">
        <title>Draft genome sequence of Virgibacillus massiliensis Vm-5.</title>
        <authorList>
            <person name="Khelaifia S."/>
            <person name="Croce O."/>
            <person name="Lagier J.C."/>
            <person name="Raoult D."/>
        </authorList>
    </citation>
    <scope>NUCLEOTIDE SEQUENCE [LARGE SCALE GENOMIC DNA]</scope>
    <source>
        <strain evidence="2">Vm-5</strain>
    </source>
</reference>
<comment type="caution">
    <text evidence="1">The sequence shown here is derived from an EMBL/GenBank/DDBJ whole genome shotgun (WGS) entry which is preliminary data.</text>
</comment>
<proteinExistence type="predicted"/>
<dbReference type="STRING" id="1462526.BN990_04232"/>